<sequence>MYFGSHVSIRKGYLGAAVAAKTIGAKAFQYFPKNPRGLTIKKFDRTDAERCAAFTKVHGLITIAHTSYPVNLAAEGDKQKKIIQSILNDLEIVEACQSIGLVVHFGVYKGKDLLQGYKNIISSLNMVLNQWNGKALILLENQAGQSAKMGMTLEELVYIRNLADSPEKIGFCLDTCHAFASGLWNGENWDALLEKGKHLGYFDHLKAIHLNDSMFPTGSYRDRHANIGKGYVGEKGFKQFLNTNLLNNLPFILETPESSQYTHQQEIDYLKKLVSKDK</sequence>
<keyword evidence="5" id="KW-0227">DNA damage</keyword>
<feature type="domain" description="Xylose isomerase-like TIM barrel" evidence="9">
    <location>
        <begin position="19"/>
        <end position="272"/>
    </location>
</feature>
<reference evidence="10 11" key="1">
    <citation type="submission" date="2016-02" db="EMBL/GenBank/DDBJ databases">
        <title>Draft Genome for Tepidibacillus decaturensis nov. sp. Strain Z9, an Anaerobic, Moderately Thermophilic and Heterotrophic Bacterium from Deep Subsurface of the Illinois Basin, USA.</title>
        <authorList>
            <person name="Dong Y."/>
            <person name="Chang J.Y."/>
            <person name="Sanford R."/>
            <person name="Fouke B.W."/>
        </authorList>
    </citation>
    <scope>NUCLEOTIDE SEQUENCE [LARGE SCALE GENOMIC DNA]</scope>
    <source>
        <strain evidence="10 11">Z9</strain>
    </source>
</reference>
<keyword evidence="4" id="KW-0479">Metal-binding</keyword>
<evidence type="ECO:0000256" key="6">
    <source>
        <dbReference type="ARBA" id="ARBA00022801"/>
    </source>
</evidence>
<dbReference type="GO" id="GO:0008270">
    <property type="term" value="F:zinc ion binding"/>
    <property type="evidence" value="ECO:0007669"/>
    <property type="project" value="InterPro"/>
</dbReference>
<dbReference type="RefSeq" id="WP_068724150.1">
    <property type="nucleotide sequence ID" value="NZ_LSKU01000001.1"/>
</dbReference>
<dbReference type="GO" id="GO:0008081">
    <property type="term" value="F:phosphoric diester hydrolase activity"/>
    <property type="evidence" value="ECO:0007669"/>
    <property type="project" value="TreeGrafter"/>
</dbReference>
<evidence type="ECO:0000259" key="9">
    <source>
        <dbReference type="Pfam" id="PF01261"/>
    </source>
</evidence>
<dbReference type="SMART" id="SM00518">
    <property type="entry name" value="AP2Ec"/>
    <property type="match status" value="1"/>
</dbReference>
<keyword evidence="11" id="KW-1185">Reference proteome</keyword>
<dbReference type="CDD" id="cd00019">
    <property type="entry name" value="AP2Ec"/>
    <property type="match status" value="1"/>
</dbReference>
<comment type="caution">
    <text evidence="10">The sequence shown here is derived from an EMBL/GenBank/DDBJ whole genome shotgun (WGS) entry which is preliminary data.</text>
</comment>
<dbReference type="SUPFAM" id="SSF51658">
    <property type="entry name" value="Xylose isomerase-like"/>
    <property type="match status" value="1"/>
</dbReference>
<protein>
    <submittedName>
        <fullName evidence="10">Endonuclease IV</fullName>
    </submittedName>
</protein>
<dbReference type="GO" id="GO:0003677">
    <property type="term" value="F:DNA binding"/>
    <property type="evidence" value="ECO:0007669"/>
    <property type="project" value="InterPro"/>
</dbReference>
<keyword evidence="10" id="KW-0255">Endonuclease</keyword>
<comment type="cofactor">
    <cofactor evidence="1">
        <name>Zn(2+)</name>
        <dbReference type="ChEBI" id="CHEBI:29105"/>
    </cofactor>
</comment>
<comment type="similarity">
    <text evidence="2">Belongs to the AP endonuclease 2 family.</text>
</comment>
<evidence type="ECO:0000256" key="1">
    <source>
        <dbReference type="ARBA" id="ARBA00001947"/>
    </source>
</evidence>
<dbReference type="Pfam" id="PF01261">
    <property type="entry name" value="AP_endonuc_2"/>
    <property type="match status" value="1"/>
</dbReference>
<keyword evidence="3" id="KW-0540">Nuclease</keyword>
<evidence type="ECO:0000256" key="5">
    <source>
        <dbReference type="ARBA" id="ARBA00022763"/>
    </source>
</evidence>
<dbReference type="InterPro" id="IPR001719">
    <property type="entry name" value="AP_endonuc_2"/>
</dbReference>
<dbReference type="PANTHER" id="PTHR21445">
    <property type="entry name" value="ENDONUCLEASE IV ENDODEOXYRIBONUCLEASE IV"/>
    <property type="match status" value="1"/>
</dbReference>
<dbReference type="GO" id="GO:0006284">
    <property type="term" value="P:base-excision repair"/>
    <property type="evidence" value="ECO:0007669"/>
    <property type="project" value="TreeGrafter"/>
</dbReference>
<gene>
    <name evidence="10" type="ORF">U473_05525</name>
</gene>
<evidence type="ECO:0000256" key="4">
    <source>
        <dbReference type="ARBA" id="ARBA00022723"/>
    </source>
</evidence>
<name>A0A135L7S1_9BACI</name>
<proteinExistence type="inferred from homology"/>
<keyword evidence="7" id="KW-0862">Zinc</keyword>
<dbReference type="OrthoDB" id="9805666at2"/>
<dbReference type="PROSITE" id="PS00730">
    <property type="entry name" value="AP_NUCLEASE_F2_2"/>
    <property type="match status" value="1"/>
</dbReference>
<evidence type="ECO:0000313" key="10">
    <source>
        <dbReference type="EMBL" id="KXG45021.1"/>
    </source>
</evidence>
<evidence type="ECO:0000256" key="8">
    <source>
        <dbReference type="ARBA" id="ARBA00023204"/>
    </source>
</evidence>
<evidence type="ECO:0000256" key="2">
    <source>
        <dbReference type="ARBA" id="ARBA00005340"/>
    </source>
</evidence>
<dbReference type="GO" id="GO:0003906">
    <property type="term" value="F:DNA-(apurinic or apyrimidinic site) endonuclease activity"/>
    <property type="evidence" value="ECO:0007669"/>
    <property type="project" value="TreeGrafter"/>
</dbReference>
<dbReference type="InterPro" id="IPR018246">
    <property type="entry name" value="AP_endonuc_F2_Zn_BS"/>
</dbReference>
<dbReference type="STRING" id="1413211.U473_05525"/>
<dbReference type="Proteomes" id="UP000070352">
    <property type="component" value="Unassembled WGS sequence"/>
</dbReference>
<dbReference type="InterPro" id="IPR013022">
    <property type="entry name" value="Xyl_isomerase-like_TIM-brl"/>
</dbReference>
<dbReference type="PANTHER" id="PTHR21445:SF0">
    <property type="entry name" value="APURINIC-APYRIMIDINIC ENDONUCLEASE"/>
    <property type="match status" value="1"/>
</dbReference>
<dbReference type="EMBL" id="LSKU01000001">
    <property type="protein sequence ID" value="KXG45021.1"/>
    <property type="molecule type" value="Genomic_DNA"/>
</dbReference>
<evidence type="ECO:0000256" key="7">
    <source>
        <dbReference type="ARBA" id="ARBA00022833"/>
    </source>
</evidence>
<organism evidence="10 11">
    <name type="scientific">Tepidibacillus decaturensis</name>
    <dbReference type="NCBI Taxonomy" id="1413211"/>
    <lineage>
        <taxon>Bacteria</taxon>
        <taxon>Bacillati</taxon>
        <taxon>Bacillota</taxon>
        <taxon>Bacilli</taxon>
        <taxon>Bacillales</taxon>
        <taxon>Bacillaceae</taxon>
        <taxon>Tepidibacillus</taxon>
    </lineage>
</organism>
<dbReference type="InterPro" id="IPR036237">
    <property type="entry name" value="Xyl_isomerase-like_sf"/>
</dbReference>
<keyword evidence="6" id="KW-0378">Hydrolase</keyword>
<keyword evidence="8" id="KW-0234">DNA repair</keyword>
<dbReference type="NCBIfam" id="TIGR00587">
    <property type="entry name" value="nfo"/>
    <property type="match status" value="1"/>
</dbReference>
<dbReference type="PROSITE" id="PS51432">
    <property type="entry name" value="AP_NUCLEASE_F2_4"/>
    <property type="match status" value="1"/>
</dbReference>
<dbReference type="PROSITE" id="PS00731">
    <property type="entry name" value="AP_NUCLEASE_F2_3"/>
    <property type="match status" value="1"/>
</dbReference>
<dbReference type="Gene3D" id="3.20.20.150">
    <property type="entry name" value="Divalent-metal-dependent TIM barrel enzymes"/>
    <property type="match status" value="1"/>
</dbReference>
<evidence type="ECO:0000313" key="11">
    <source>
        <dbReference type="Proteomes" id="UP000070352"/>
    </source>
</evidence>
<evidence type="ECO:0000256" key="3">
    <source>
        <dbReference type="ARBA" id="ARBA00022722"/>
    </source>
</evidence>
<dbReference type="AlphaFoldDB" id="A0A135L7S1"/>
<accession>A0A135L7S1</accession>